<dbReference type="Pfam" id="PF00874">
    <property type="entry name" value="PRD"/>
    <property type="match status" value="1"/>
</dbReference>
<dbReference type="InterPro" id="IPR013196">
    <property type="entry name" value="HTH_11"/>
</dbReference>
<reference evidence="7 8" key="1">
    <citation type="submission" date="2018-05" db="EMBL/GenBank/DDBJ databases">
        <title>Draft genome sequence of Streptococcus panodentis CCUG 70867T.</title>
        <authorList>
            <person name="Salva-Serra F."/>
            <person name="Mendez V."/>
            <person name="Jaen-Luchoro D."/>
            <person name="Gonzales-Siles L."/>
            <person name="Karlsson R."/>
            <person name="Engstrom-Jakobsson H."/>
            <person name="Busquets A."/>
            <person name="Gomila M."/>
            <person name="Pineiro-Iglesias B."/>
            <person name="Bennasar-Figueras A."/>
            <person name="Seeger M."/>
            <person name="Moore E."/>
        </authorList>
    </citation>
    <scope>NUCLEOTIDE SEQUENCE [LARGE SCALE GENOMIC DNA]</scope>
    <source>
        <strain evidence="7 8">CCUG 70867</strain>
    </source>
</reference>
<protein>
    <submittedName>
        <fullName evidence="7">Transcription antiterminator BglG</fullName>
    </submittedName>
</protein>
<evidence type="ECO:0000256" key="4">
    <source>
        <dbReference type="ARBA" id="ARBA00023163"/>
    </source>
</evidence>
<feature type="domain" description="PTS EIIA type-2" evidence="5">
    <location>
        <begin position="491"/>
        <end position="629"/>
    </location>
</feature>
<feature type="domain" description="PRD" evidence="6">
    <location>
        <begin position="280"/>
        <end position="387"/>
    </location>
</feature>
<dbReference type="InterPro" id="IPR002178">
    <property type="entry name" value="PTS_EIIA_type-2_dom"/>
</dbReference>
<dbReference type="SUPFAM" id="SSF63520">
    <property type="entry name" value="PTS-regulatory domain, PRD"/>
    <property type="match status" value="2"/>
</dbReference>
<dbReference type="Pfam" id="PF08279">
    <property type="entry name" value="HTH_11"/>
    <property type="match status" value="1"/>
</dbReference>
<dbReference type="InterPro" id="IPR036390">
    <property type="entry name" value="WH_DNA-bd_sf"/>
</dbReference>
<keyword evidence="1" id="KW-0677">Repeat</keyword>
<evidence type="ECO:0000256" key="3">
    <source>
        <dbReference type="ARBA" id="ARBA00023159"/>
    </source>
</evidence>
<dbReference type="RefSeq" id="WP_209551225.1">
    <property type="nucleotide sequence ID" value="NZ_QFAY01000010.1"/>
</dbReference>
<name>A0ABS5AWI6_9STRE</name>
<accession>A0ABS5AWI6</accession>
<evidence type="ECO:0000313" key="8">
    <source>
        <dbReference type="Proteomes" id="UP001519349"/>
    </source>
</evidence>
<dbReference type="PANTHER" id="PTHR30185">
    <property type="entry name" value="CRYPTIC BETA-GLUCOSIDE BGL OPERON ANTITERMINATOR"/>
    <property type="match status" value="1"/>
</dbReference>
<dbReference type="Gene3D" id="1.10.10.10">
    <property type="entry name" value="Winged helix-like DNA-binding domain superfamily/Winged helix DNA-binding domain"/>
    <property type="match status" value="1"/>
</dbReference>
<dbReference type="Gene3D" id="1.10.1790.10">
    <property type="entry name" value="PRD domain"/>
    <property type="match status" value="1"/>
</dbReference>
<comment type="caution">
    <text evidence="7">The sequence shown here is derived from an EMBL/GenBank/DDBJ whole genome shotgun (WGS) entry which is preliminary data.</text>
</comment>
<keyword evidence="8" id="KW-1185">Reference proteome</keyword>
<dbReference type="Pfam" id="PF05043">
    <property type="entry name" value="Mga"/>
    <property type="match status" value="1"/>
</dbReference>
<dbReference type="Proteomes" id="UP001519349">
    <property type="component" value="Unassembled WGS sequence"/>
</dbReference>
<evidence type="ECO:0000256" key="2">
    <source>
        <dbReference type="ARBA" id="ARBA00023015"/>
    </source>
</evidence>
<proteinExistence type="predicted"/>
<dbReference type="SUPFAM" id="SSF55804">
    <property type="entry name" value="Phoshotransferase/anion transport protein"/>
    <property type="match status" value="1"/>
</dbReference>
<evidence type="ECO:0000259" key="5">
    <source>
        <dbReference type="PROSITE" id="PS51094"/>
    </source>
</evidence>
<evidence type="ECO:0000256" key="1">
    <source>
        <dbReference type="ARBA" id="ARBA00022737"/>
    </source>
</evidence>
<dbReference type="InterPro" id="IPR050661">
    <property type="entry name" value="BglG_antiterminators"/>
</dbReference>
<dbReference type="PROSITE" id="PS51372">
    <property type="entry name" value="PRD_2"/>
    <property type="match status" value="1"/>
</dbReference>
<dbReference type="EMBL" id="QFAY01000010">
    <property type="protein sequence ID" value="MBP2620933.1"/>
    <property type="molecule type" value="Genomic_DNA"/>
</dbReference>
<dbReference type="SUPFAM" id="SSF46785">
    <property type="entry name" value="Winged helix' DNA-binding domain"/>
    <property type="match status" value="1"/>
</dbReference>
<dbReference type="PANTHER" id="PTHR30185:SF13">
    <property type="entry name" value="LICABCH OPERON REGULATOR-RELATED"/>
    <property type="match status" value="1"/>
</dbReference>
<dbReference type="InterPro" id="IPR036634">
    <property type="entry name" value="PRD_sf"/>
</dbReference>
<dbReference type="InterPro" id="IPR036388">
    <property type="entry name" value="WH-like_DNA-bd_sf"/>
</dbReference>
<dbReference type="InterPro" id="IPR007737">
    <property type="entry name" value="Mga_HTH"/>
</dbReference>
<keyword evidence="4" id="KW-0804">Transcription</keyword>
<gene>
    <name evidence="7" type="ORF">DHL47_06190</name>
</gene>
<dbReference type="InterPro" id="IPR011608">
    <property type="entry name" value="PRD"/>
</dbReference>
<organism evidence="7 8">
    <name type="scientific">Streptococcus panodentis</name>
    <dbReference type="NCBI Taxonomy" id="1581472"/>
    <lineage>
        <taxon>Bacteria</taxon>
        <taxon>Bacillati</taxon>
        <taxon>Bacillota</taxon>
        <taxon>Bacilli</taxon>
        <taxon>Lactobacillales</taxon>
        <taxon>Streptococcaceae</taxon>
        <taxon>Streptococcus</taxon>
    </lineage>
</organism>
<dbReference type="PROSITE" id="PS51094">
    <property type="entry name" value="PTS_EIIA_TYPE_2"/>
    <property type="match status" value="1"/>
</dbReference>
<evidence type="ECO:0000259" key="6">
    <source>
        <dbReference type="PROSITE" id="PS51372"/>
    </source>
</evidence>
<sequence>MLKKRQSYIIDILHDQDQWLTGKSLAQMLQVSDRTIRSDIDAINREYQQEIILSNKRLGYRLDSSAFSAMEIQPNHVIPQTPQERSIWIVKELLFHSQELNLFELENRVFVSGYSIDNDLQRIRKMIRHYRLEIKRSKNFIRLVGEEDEKRRLYRQLLTDEVQGNFTNLSSLATLFVHFDFLRMADLFTDICSEYPYQIKESLFPIVMIHAGVAIERILNGNYMEEMDLPREDFDQTAEYRISHTFFEQVSKVCRLALVESEIIRFALLLCSCNKQQDFMQEEELTAIVKNVLRKIDENFDIDLSADQVLLSGLANHFSSLLERQRTQTQMSNVYLREIKRQYPLIFEMAVHAGEVLSGELGHKVEENELSFIALHLGAAYDRVNSPSKYRALLIIPHNQLLAKPFTDKLHQRFEDRMSIVFQYSFFDERQVEALAPDMIISTAALKHRLSIPTLQLSLLFGYEDESKVFQLLNQLDRERYHEQFHKMMEHLVQKKLFYREESVANSREAIAFLCDQLIGQGLADEAYKADVLKREGISATSFYQGFAVPHAMERSTSESCIATLTLDKPIHWGNFEVRLVILLAIREVDSQLMRIFFDWLSSLVMDPQKLTALVNSRSQEEFMANLFQ</sequence>
<evidence type="ECO:0000313" key="7">
    <source>
        <dbReference type="EMBL" id="MBP2620933.1"/>
    </source>
</evidence>
<dbReference type="InterPro" id="IPR016152">
    <property type="entry name" value="PTrfase/Anion_transptr"/>
</dbReference>
<dbReference type="Gene3D" id="3.40.930.10">
    <property type="entry name" value="Mannitol-specific EII, Chain A"/>
    <property type="match status" value="1"/>
</dbReference>
<keyword evidence="2" id="KW-0805">Transcription regulation</keyword>
<keyword evidence="3" id="KW-0010">Activator</keyword>
<dbReference type="CDD" id="cd00211">
    <property type="entry name" value="PTS_IIA_fru"/>
    <property type="match status" value="1"/>
</dbReference>
<dbReference type="Pfam" id="PF00359">
    <property type="entry name" value="PTS_EIIA_2"/>
    <property type="match status" value="1"/>
</dbReference>